<feature type="transmembrane region" description="Helical" evidence="8">
    <location>
        <begin position="363"/>
        <end position="381"/>
    </location>
</feature>
<keyword evidence="7 8" id="KW-0472">Membrane</keyword>
<dbReference type="EMBL" id="VSSQ01007882">
    <property type="protein sequence ID" value="MPM37259.1"/>
    <property type="molecule type" value="Genomic_DNA"/>
</dbReference>
<feature type="transmembrane region" description="Helical" evidence="8">
    <location>
        <begin position="197"/>
        <end position="218"/>
    </location>
</feature>
<evidence type="ECO:0000256" key="5">
    <source>
        <dbReference type="ARBA" id="ARBA00022692"/>
    </source>
</evidence>
<feature type="transmembrane region" description="Helical" evidence="8">
    <location>
        <begin position="104"/>
        <end position="124"/>
    </location>
</feature>
<dbReference type="PANTHER" id="PTHR33908:SF11">
    <property type="entry name" value="MEMBRANE PROTEIN"/>
    <property type="match status" value="1"/>
</dbReference>
<evidence type="ECO:0000256" key="4">
    <source>
        <dbReference type="ARBA" id="ARBA00022679"/>
    </source>
</evidence>
<reference evidence="10" key="1">
    <citation type="submission" date="2019-08" db="EMBL/GenBank/DDBJ databases">
        <authorList>
            <person name="Kucharzyk K."/>
            <person name="Murdoch R.W."/>
            <person name="Higgins S."/>
            <person name="Loffler F."/>
        </authorList>
    </citation>
    <scope>NUCLEOTIDE SEQUENCE</scope>
</reference>
<dbReference type="GO" id="GO:0005886">
    <property type="term" value="C:plasma membrane"/>
    <property type="evidence" value="ECO:0007669"/>
    <property type="project" value="UniProtKB-SubCell"/>
</dbReference>
<proteinExistence type="predicted"/>
<comment type="subcellular location">
    <subcellularLocation>
        <location evidence="1">Cell membrane</location>
        <topology evidence="1">Multi-pass membrane protein</topology>
    </subcellularLocation>
</comment>
<keyword evidence="2" id="KW-1003">Cell membrane</keyword>
<evidence type="ECO:0000259" key="9">
    <source>
        <dbReference type="Pfam" id="PF13231"/>
    </source>
</evidence>
<evidence type="ECO:0000256" key="2">
    <source>
        <dbReference type="ARBA" id="ARBA00022475"/>
    </source>
</evidence>
<feature type="domain" description="Glycosyltransferase RgtA/B/C/D-like" evidence="9">
    <location>
        <begin position="108"/>
        <end position="242"/>
    </location>
</feature>
<evidence type="ECO:0000256" key="1">
    <source>
        <dbReference type="ARBA" id="ARBA00004651"/>
    </source>
</evidence>
<dbReference type="PANTHER" id="PTHR33908">
    <property type="entry name" value="MANNOSYLTRANSFERASE YKCB-RELATED"/>
    <property type="match status" value="1"/>
</dbReference>
<evidence type="ECO:0000256" key="3">
    <source>
        <dbReference type="ARBA" id="ARBA00022676"/>
    </source>
</evidence>
<evidence type="ECO:0000256" key="6">
    <source>
        <dbReference type="ARBA" id="ARBA00022989"/>
    </source>
</evidence>
<evidence type="ECO:0000313" key="10">
    <source>
        <dbReference type="EMBL" id="MPM37259.1"/>
    </source>
</evidence>
<keyword evidence="5 8" id="KW-0812">Transmembrane</keyword>
<feature type="transmembrane region" description="Helical" evidence="8">
    <location>
        <begin position="289"/>
        <end position="317"/>
    </location>
</feature>
<accession>A0A644Z9C0</accession>
<dbReference type="GO" id="GO:0008610">
    <property type="term" value="P:lipid biosynthetic process"/>
    <property type="evidence" value="ECO:0007669"/>
    <property type="project" value="UniProtKB-ARBA"/>
</dbReference>
<keyword evidence="3" id="KW-0328">Glycosyltransferase</keyword>
<dbReference type="InterPro" id="IPR038731">
    <property type="entry name" value="RgtA/B/C-like"/>
</dbReference>
<feature type="transmembrane region" description="Helical" evidence="8">
    <location>
        <begin position="332"/>
        <end position="351"/>
    </location>
</feature>
<feature type="transmembrane region" description="Helical" evidence="8">
    <location>
        <begin position="159"/>
        <end position="176"/>
    </location>
</feature>
<name>A0A644Z9C0_9ZZZZ</name>
<keyword evidence="4" id="KW-0808">Transferase</keyword>
<evidence type="ECO:0000256" key="7">
    <source>
        <dbReference type="ARBA" id="ARBA00023136"/>
    </source>
</evidence>
<dbReference type="Pfam" id="PF13231">
    <property type="entry name" value="PMT_2"/>
    <property type="match status" value="1"/>
</dbReference>
<dbReference type="InterPro" id="IPR050297">
    <property type="entry name" value="LipidA_mod_glycosyltrf_83"/>
</dbReference>
<dbReference type="GO" id="GO:0016763">
    <property type="term" value="F:pentosyltransferase activity"/>
    <property type="evidence" value="ECO:0007669"/>
    <property type="project" value="TreeGrafter"/>
</dbReference>
<sequence>MQFLKKFKLPKISKPQWIQVLIVAVFFATFLGVGLSVYKDYGISSDESVDYARGKISYIRLRGGSIEEYQEQCSNYNNLCNYPPFFSMVLFRAAPSGDWYDILYTRHLVSFLFFAFSVFIFYLLGTKIFKNWKIGLLGSVFLVLSPRIFANSFFNPKDIPFLSAYIITMYTLLLFIEKKNWWTAILHGLATGMAISIRIPGVILLPITALFYFANLFFTKQLSWKSFFKMVGLGALIGLFCAVFVYCFFPMLYPDPINNFIKSFKLMGDYSWSNYHLFMGKDIQDKLPWYYSIVWFSIGSPLFYVVLFWIGTIILAVRSSFGRTKAAFADLLPIYLVGACGVLPILSIIIGKSVVYTDNRQMYFCYPALLLVSLYGIKSFIDWFKQKTCRWQIVTAIILLMGLANPIYFMVRYHPFQNVYFNILAGSKMSVVKERFGLDGWAISTKQGLEYLLKTIPEGQIRISSFDKRNFIDLDLNTLPRDQRERFVVDNTNPDYVLTAYRYYPEKNFEDGEIFYSIMVGDTPIMTIYKVKP</sequence>
<feature type="transmembrane region" description="Helical" evidence="8">
    <location>
        <begin position="136"/>
        <end position="153"/>
    </location>
</feature>
<gene>
    <name evidence="10" type="ORF">SDC9_83866</name>
</gene>
<organism evidence="10">
    <name type="scientific">bioreactor metagenome</name>
    <dbReference type="NCBI Taxonomy" id="1076179"/>
    <lineage>
        <taxon>unclassified sequences</taxon>
        <taxon>metagenomes</taxon>
        <taxon>ecological metagenomes</taxon>
    </lineage>
</organism>
<keyword evidence="6 8" id="KW-1133">Transmembrane helix</keyword>
<protein>
    <recommendedName>
        <fullName evidence="9">Glycosyltransferase RgtA/B/C/D-like domain-containing protein</fullName>
    </recommendedName>
</protein>
<comment type="caution">
    <text evidence="10">The sequence shown here is derived from an EMBL/GenBank/DDBJ whole genome shotgun (WGS) entry which is preliminary data.</text>
</comment>
<dbReference type="AlphaFoldDB" id="A0A644Z9C0"/>
<feature type="transmembrane region" description="Helical" evidence="8">
    <location>
        <begin position="393"/>
        <end position="411"/>
    </location>
</feature>
<feature type="transmembrane region" description="Helical" evidence="8">
    <location>
        <begin position="20"/>
        <end position="38"/>
    </location>
</feature>
<feature type="transmembrane region" description="Helical" evidence="8">
    <location>
        <begin position="230"/>
        <end position="253"/>
    </location>
</feature>
<evidence type="ECO:0000256" key="8">
    <source>
        <dbReference type="SAM" id="Phobius"/>
    </source>
</evidence>